<name>A0A9D1Q898_9FIRM</name>
<dbReference type="GO" id="GO:0140359">
    <property type="term" value="F:ABC-type transporter activity"/>
    <property type="evidence" value="ECO:0007669"/>
    <property type="project" value="InterPro"/>
</dbReference>
<keyword evidence="2 5" id="KW-0812">Transmembrane</keyword>
<reference evidence="7" key="1">
    <citation type="journal article" date="2021" name="PeerJ">
        <title>Extensive microbial diversity within the chicken gut microbiome revealed by metagenomics and culture.</title>
        <authorList>
            <person name="Gilroy R."/>
            <person name="Ravi A."/>
            <person name="Getino M."/>
            <person name="Pursley I."/>
            <person name="Horton D.L."/>
            <person name="Alikhan N.F."/>
            <person name="Baker D."/>
            <person name="Gharbi K."/>
            <person name="Hall N."/>
            <person name="Watson M."/>
            <person name="Adriaenssens E.M."/>
            <person name="Foster-Nyarko E."/>
            <person name="Jarju S."/>
            <person name="Secka A."/>
            <person name="Antonio M."/>
            <person name="Oren A."/>
            <person name="Chaudhuri R.R."/>
            <person name="La Ragione R."/>
            <person name="Hildebrand F."/>
            <person name="Pallen M.J."/>
        </authorList>
    </citation>
    <scope>NUCLEOTIDE SEQUENCE</scope>
    <source>
        <strain evidence="7">ChiHcolR34-3080</strain>
    </source>
</reference>
<proteinExistence type="predicted"/>
<dbReference type="InterPro" id="IPR013525">
    <property type="entry name" value="ABC2_TM"/>
</dbReference>
<evidence type="ECO:0000256" key="4">
    <source>
        <dbReference type="ARBA" id="ARBA00023136"/>
    </source>
</evidence>
<dbReference type="EMBL" id="DXHQ01000048">
    <property type="protein sequence ID" value="HIW08620.1"/>
    <property type="molecule type" value="Genomic_DNA"/>
</dbReference>
<evidence type="ECO:0000256" key="2">
    <source>
        <dbReference type="ARBA" id="ARBA00022692"/>
    </source>
</evidence>
<feature type="transmembrane region" description="Helical" evidence="5">
    <location>
        <begin position="125"/>
        <end position="147"/>
    </location>
</feature>
<organism evidence="7 8">
    <name type="scientific">Candidatus Faecalibacterium intestinigallinarum</name>
    <dbReference type="NCBI Taxonomy" id="2838581"/>
    <lineage>
        <taxon>Bacteria</taxon>
        <taxon>Bacillati</taxon>
        <taxon>Bacillota</taxon>
        <taxon>Clostridia</taxon>
        <taxon>Eubacteriales</taxon>
        <taxon>Oscillospiraceae</taxon>
        <taxon>Faecalibacterium</taxon>
    </lineage>
</organism>
<accession>A0A9D1Q898</accession>
<feature type="transmembrane region" description="Helical" evidence="5">
    <location>
        <begin position="159"/>
        <end position="178"/>
    </location>
</feature>
<feature type="transmembrane region" description="Helical" evidence="5">
    <location>
        <begin position="45"/>
        <end position="65"/>
    </location>
</feature>
<comment type="subcellular location">
    <subcellularLocation>
        <location evidence="1">Membrane</location>
        <topology evidence="1">Multi-pass membrane protein</topology>
    </subcellularLocation>
</comment>
<gene>
    <name evidence="7" type="ORF">H9890_04365</name>
</gene>
<dbReference type="AlphaFoldDB" id="A0A9D1Q898"/>
<dbReference type="GO" id="GO:0016020">
    <property type="term" value="C:membrane"/>
    <property type="evidence" value="ECO:0007669"/>
    <property type="project" value="UniProtKB-SubCell"/>
</dbReference>
<feature type="transmembrane region" description="Helical" evidence="5">
    <location>
        <begin position="12"/>
        <end position="33"/>
    </location>
</feature>
<protein>
    <submittedName>
        <fullName evidence="7">ABC transporter permease subunit</fullName>
    </submittedName>
</protein>
<feature type="transmembrane region" description="Helical" evidence="5">
    <location>
        <begin position="184"/>
        <end position="206"/>
    </location>
</feature>
<comment type="caution">
    <text evidence="7">The sequence shown here is derived from an EMBL/GenBank/DDBJ whole genome shotgun (WGS) entry which is preliminary data.</text>
</comment>
<feature type="transmembrane region" description="Helical" evidence="5">
    <location>
        <begin position="256"/>
        <end position="279"/>
    </location>
</feature>
<feature type="domain" description="ABC-2 type transporter transmembrane" evidence="6">
    <location>
        <begin position="42"/>
        <end position="175"/>
    </location>
</feature>
<evidence type="ECO:0000256" key="5">
    <source>
        <dbReference type="SAM" id="Phobius"/>
    </source>
</evidence>
<evidence type="ECO:0000256" key="3">
    <source>
        <dbReference type="ARBA" id="ARBA00022989"/>
    </source>
</evidence>
<evidence type="ECO:0000256" key="1">
    <source>
        <dbReference type="ARBA" id="ARBA00004141"/>
    </source>
</evidence>
<feature type="transmembrane region" description="Helical" evidence="5">
    <location>
        <begin position="86"/>
        <end position="105"/>
    </location>
</feature>
<evidence type="ECO:0000313" key="8">
    <source>
        <dbReference type="Proteomes" id="UP000823933"/>
    </source>
</evidence>
<evidence type="ECO:0000259" key="6">
    <source>
        <dbReference type="Pfam" id="PF12698"/>
    </source>
</evidence>
<keyword evidence="4 5" id="KW-0472">Membrane</keyword>
<feature type="transmembrane region" description="Helical" evidence="5">
    <location>
        <begin position="213"/>
        <end position="236"/>
    </location>
</feature>
<keyword evidence="3 5" id="KW-1133">Transmembrane helix</keyword>
<dbReference type="Proteomes" id="UP000823933">
    <property type="component" value="Unassembled WGS sequence"/>
</dbReference>
<reference evidence="7" key="2">
    <citation type="submission" date="2021-04" db="EMBL/GenBank/DDBJ databases">
        <authorList>
            <person name="Gilroy R."/>
        </authorList>
    </citation>
    <scope>NUCLEOTIDE SEQUENCE</scope>
    <source>
        <strain evidence="7">ChiHcolR34-3080</strain>
    </source>
</reference>
<dbReference type="Pfam" id="PF12698">
    <property type="entry name" value="ABC2_membrane_3"/>
    <property type="match status" value="1"/>
</dbReference>
<sequence>MTAIFVRELRSAFSGMLGWLLAAFLTAASGLYFTANNLGLGLSDFGYYTLYQTSFVLLVYLPVLAMRSLAGERQARTDQLLLTSPVSVWGIVLGKYLAMCAAFALPCLADAGMILALRALGCTGAALASNFASLLGYYLLGCAAIALCEWVSGLTESPAAAALLSFAALLLAFLMPSLRSLFSAGSAAALAVFALLAAGAAVGAGLRSRSLTLGCFLFAALAAGLSALFLFHPVWLVEALGGVLEALCLFAPFERFVNGSFSLSAVVYYLSAAGLFLFFTAQHIEKRRWV</sequence>
<evidence type="ECO:0000313" key="7">
    <source>
        <dbReference type="EMBL" id="HIW08620.1"/>
    </source>
</evidence>